<evidence type="ECO:0000259" key="2">
    <source>
        <dbReference type="Pfam" id="PF08268"/>
    </source>
</evidence>
<accession>A0ABD1AS75</accession>
<dbReference type="InterPro" id="IPR017451">
    <property type="entry name" value="F-box-assoc_interact_dom"/>
</dbReference>
<dbReference type="AlphaFoldDB" id="A0ABD1AS75"/>
<name>A0ABD1AS75_CARAN</name>
<sequence>MEKFEALPQELQSAILSRLPLKSVGKCICASKKLASIICTKQFRDSYLLQSMTRPRMLFMVPLTLPLDSSPTEDDLLFYSVYQEEKPLLSSGQQESYICQGPLGCMVSQPIRGLVCIRDTTKIRICNPTTKMCRTLLEMKTCEKEVIAHYFGHDEKDAFKVLCVMKMKSVGQSQGAKEYHVLTVGSTEEPWRKITCEHDHTAVTQGLCKGGVLYYVAWSNSEKSLVMMCFNVSSEEFTVTELPEEVNNDRCWTLVNYKGEIALVDDYDSDLHTNGVLQIWVRKQIDQRKWEWKKTRIVIPRDRWEEIDVDERKMIRFKGTIGTGEHVFAREFLGNRNEGPVVVLCYDNVTEELRRFKTEKVFEGFYVQTFLDHVDSFGLCED</sequence>
<dbReference type="EMBL" id="JBANAX010000416">
    <property type="protein sequence ID" value="KAL1209479.1"/>
    <property type="molecule type" value="Genomic_DNA"/>
</dbReference>
<evidence type="ECO:0000259" key="1">
    <source>
        <dbReference type="Pfam" id="PF00646"/>
    </source>
</evidence>
<dbReference type="Pfam" id="PF08268">
    <property type="entry name" value="FBA_3"/>
    <property type="match status" value="1"/>
</dbReference>
<organism evidence="3 4">
    <name type="scientific">Cardamine amara subsp. amara</name>
    <dbReference type="NCBI Taxonomy" id="228776"/>
    <lineage>
        <taxon>Eukaryota</taxon>
        <taxon>Viridiplantae</taxon>
        <taxon>Streptophyta</taxon>
        <taxon>Embryophyta</taxon>
        <taxon>Tracheophyta</taxon>
        <taxon>Spermatophyta</taxon>
        <taxon>Magnoliopsida</taxon>
        <taxon>eudicotyledons</taxon>
        <taxon>Gunneridae</taxon>
        <taxon>Pentapetalae</taxon>
        <taxon>rosids</taxon>
        <taxon>malvids</taxon>
        <taxon>Brassicales</taxon>
        <taxon>Brassicaceae</taxon>
        <taxon>Cardamineae</taxon>
        <taxon>Cardamine</taxon>
    </lineage>
</organism>
<reference evidence="3 4" key="1">
    <citation type="submission" date="2024-04" db="EMBL/GenBank/DDBJ databases">
        <title>Genome assembly C_amara_ONT_v2.</title>
        <authorList>
            <person name="Yant L."/>
            <person name="Moore C."/>
            <person name="Slenker M."/>
        </authorList>
    </citation>
    <scope>NUCLEOTIDE SEQUENCE [LARGE SCALE GENOMIC DNA]</scope>
    <source>
        <tissue evidence="3">Leaf</tissue>
    </source>
</reference>
<dbReference type="InterPro" id="IPR036047">
    <property type="entry name" value="F-box-like_dom_sf"/>
</dbReference>
<proteinExistence type="predicted"/>
<dbReference type="SUPFAM" id="SSF81383">
    <property type="entry name" value="F-box domain"/>
    <property type="match status" value="1"/>
</dbReference>
<keyword evidence="4" id="KW-1185">Reference proteome</keyword>
<dbReference type="InterPro" id="IPR001810">
    <property type="entry name" value="F-box_dom"/>
</dbReference>
<dbReference type="PANTHER" id="PTHR31111">
    <property type="entry name" value="BNAA05G37150D PROTEIN-RELATED"/>
    <property type="match status" value="1"/>
</dbReference>
<evidence type="ECO:0000313" key="3">
    <source>
        <dbReference type="EMBL" id="KAL1209479.1"/>
    </source>
</evidence>
<protein>
    <submittedName>
        <fullName evidence="3">F-box protein</fullName>
    </submittedName>
</protein>
<feature type="domain" description="F-box" evidence="1">
    <location>
        <begin position="6"/>
        <end position="43"/>
    </location>
</feature>
<dbReference type="Pfam" id="PF00646">
    <property type="entry name" value="F-box"/>
    <property type="match status" value="1"/>
</dbReference>
<dbReference type="Proteomes" id="UP001558713">
    <property type="component" value="Unassembled WGS sequence"/>
</dbReference>
<dbReference type="InterPro" id="IPR013187">
    <property type="entry name" value="F-box-assoc_dom_typ3"/>
</dbReference>
<comment type="caution">
    <text evidence="3">The sequence shown here is derived from an EMBL/GenBank/DDBJ whole genome shotgun (WGS) entry which is preliminary data.</text>
</comment>
<gene>
    <name evidence="3" type="ORF">V5N11_022820</name>
</gene>
<dbReference type="PANTHER" id="PTHR31111:SF138">
    <property type="entry name" value="F-BOX ASSOCIATED DOMAIN-CONTAINING PROTEIN"/>
    <property type="match status" value="1"/>
</dbReference>
<feature type="domain" description="F-box associated beta-propeller type 3" evidence="2">
    <location>
        <begin position="73"/>
        <end position="373"/>
    </location>
</feature>
<dbReference type="NCBIfam" id="TIGR01640">
    <property type="entry name" value="F_box_assoc_1"/>
    <property type="match status" value="1"/>
</dbReference>
<evidence type="ECO:0000313" key="4">
    <source>
        <dbReference type="Proteomes" id="UP001558713"/>
    </source>
</evidence>